<dbReference type="RefSeq" id="WP_214438387.1">
    <property type="nucleotide sequence ID" value="NZ_JAECZB010000010.1"/>
</dbReference>
<proteinExistence type="predicted"/>
<evidence type="ECO:0008006" key="3">
    <source>
        <dbReference type="Google" id="ProtNLM"/>
    </source>
</evidence>
<name>A0A8J7L0P5_9CYAN</name>
<dbReference type="EMBL" id="JAECZB010000010">
    <property type="protein sequence ID" value="MBH8552071.1"/>
    <property type="molecule type" value="Genomic_DNA"/>
</dbReference>
<dbReference type="AlphaFoldDB" id="A0A8J7L0P5"/>
<accession>A0A8J7L0P5</accession>
<sequence>MKLDLLESQTRYPLCVSARQSLQVGKPAQRAALPLREVNHPAFMQRRKKKPARVLIYVY</sequence>
<protein>
    <recommendedName>
        <fullName evidence="3">RRXRR domain-containing protein</fullName>
    </recommendedName>
</protein>
<keyword evidence="2" id="KW-1185">Reference proteome</keyword>
<comment type="caution">
    <text evidence="1">The sequence shown here is derived from an EMBL/GenBank/DDBJ whole genome shotgun (WGS) entry which is preliminary data.</text>
</comment>
<dbReference type="Proteomes" id="UP000599391">
    <property type="component" value="Unassembled WGS sequence"/>
</dbReference>
<organism evidence="1 2">
    <name type="scientific">Atlanticothrix silvestris CENA357</name>
    <dbReference type="NCBI Taxonomy" id="1725252"/>
    <lineage>
        <taxon>Bacteria</taxon>
        <taxon>Bacillati</taxon>
        <taxon>Cyanobacteriota</taxon>
        <taxon>Cyanophyceae</taxon>
        <taxon>Nostocales</taxon>
        <taxon>Nodulariaceae</taxon>
        <taxon>Atlanticothrix</taxon>
        <taxon>Atlanticothrix silvestris</taxon>
    </lineage>
</organism>
<evidence type="ECO:0000313" key="2">
    <source>
        <dbReference type="Proteomes" id="UP000599391"/>
    </source>
</evidence>
<reference evidence="1 2" key="1">
    <citation type="journal article" date="2021" name="Int. J. Syst. Evol. Microbiol.">
        <title>Amazonocrinis nigriterrae gen. nov., sp. nov., Atlanticothrix silvestris gen. nov., sp. nov. and Dendronalium phyllosphericum gen. nov., sp. nov., nostocacean cyanobacteria from Brazilian environments.</title>
        <authorList>
            <person name="Alvarenga D.O."/>
            <person name="Andreote A.P.D."/>
            <person name="Branco L.H.Z."/>
            <person name="Delbaje E."/>
            <person name="Cruz R.B."/>
            <person name="Varani A.M."/>
            <person name="Fiore M.F."/>
        </authorList>
    </citation>
    <scope>NUCLEOTIDE SEQUENCE [LARGE SCALE GENOMIC DNA]</scope>
    <source>
        <strain evidence="1 2">CENA357</strain>
    </source>
</reference>
<gene>
    <name evidence="1" type="ORF">I8751_06725</name>
</gene>
<evidence type="ECO:0000313" key="1">
    <source>
        <dbReference type="EMBL" id="MBH8552071.1"/>
    </source>
</evidence>